<dbReference type="Proteomes" id="UP000239415">
    <property type="component" value="Unassembled WGS sequence"/>
</dbReference>
<proteinExistence type="predicted"/>
<evidence type="ECO:0000313" key="2">
    <source>
        <dbReference type="EMBL" id="PRX21852.1"/>
    </source>
</evidence>
<reference evidence="2 3" key="1">
    <citation type="submission" date="2018-03" db="EMBL/GenBank/DDBJ databases">
        <title>Genomic Encyclopedia of Archaeal and Bacterial Type Strains, Phase II (KMG-II): from individual species to whole genera.</title>
        <authorList>
            <person name="Goeker M."/>
        </authorList>
    </citation>
    <scope>NUCLEOTIDE SEQUENCE [LARGE SCALE GENOMIC DNA]</scope>
    <source>
        <strain evidence="2 3">DSM 43146</strain>
    </source>
</reference>
<feature type="region of interest" description="Disordered" evidence="1">
    <location>
        <begin position="72"/>
        <end position="98"/>
    </location>
</feature>
<name>A0A2T0KEN2_9ACTN</name>
<evidence type="ECO:0000313" key="3">
    <source>
        <dbReference type="Proteomes" id="UP000239415"/>
    </source>
</evidence>
<comment type="caution">
    <text evidence="2">The sequence shown here is derived from an EMBL/GenBank/DDBJ whole genome shotgun (WGS) entry which is preliminary data.</text>
</comment>
<accession>A0A2T0KEN2</accession>
<organism evidence="2 3">
    <name type="scientific">Actinoplanes italicus</name>
    <dbReference type="NCBI Taxonomy" id="113567"/>
    <lineage>
        <taxon>Bacteria</taxon>
        <taxon>Bacillati</taxon>
        <taxon>Actinomycetota</taxon>
        <taxon>Actinomycetes</taxon>
        <taxon>Micromonosporales</taxon>
        <taxon>Micromonosporaceae</taxon>
        <taxon>Actinoplanes</taxon>
    </lineage>
</organism>
<gene>
    <name evidence="2" type="ORF">CLV67_10529</name>
</gene>
<dbReference type="RefSeq" id="WP_106318305.1">
    <property type="nucleotide sequence ID" value="NZ_BOMO01000037.1"/>
</dbReference>
<dbReference type="AlphaFoldDB" id="A0A2T0KEN2"/>
<protein>
    <submittedName>
        <fullName evidence="2">Uncharacterized protein</fullName>
    </submittedName>
</protein>
<sequence length="98" mass="10259">MVALIITVLLLLVVTTAILWPMPDATAADKVAASAGTGDDGGRRERVPTTLEGALVAQLLRGEISRGQYHQAVGGLAARDDERNPMPLPGNDRPDATT</sequence>
<keyword evidence="3" id="KW-1185">Reference proteome</keyword>
<dbReference type="OrthoDB" id="3298852at2"/>
<evidence type="ECO:0000256" key="1">
    <source>
        <dbReference type="SAM" id="MobiDB-lite"/>
    </source>
</evidence>
<dbReference type="EMBL" id="PVMZ01000005">
    <property type="protein sequence ID" value="PRX21852.1"/>
    <property type="molecule type" value="Genomic_DNA"/>
</dbReference>